<dbReference type="GO" id="GO:0020037">
    <property type="term" value="F:heme binding"/>
    <property type="evidence" value="ECO:0007669"/>
    <property type="project" value="InterPro"/>
</dbReference>
<evidence type="ECO:0000313" key="4">
    <source>
        <dbReference type="EMBL" id="GGE41931.1"/>
    </source>
</evidence>
<dbReference type="GO" id="GO:0007165">
    <property type="term" value="P:signal transduction"/>
    <property type="evidence" value="ECO:0007669"/>
    <property type="project" value="UniProtKB-KW"/>
</dbReference>
<dbReference type="PANTHER" id="PTHR32089:SF112">
    <property type="entry name" value="LYSOZYME-LIKE PROTEIN-RELATED"/>
    <property type="match status" value="1"/>
</dbReference>
<dbReference type="RefSeq" id="WP_188409497.1">
    <property type="nucleotide sequence ID" value="NZ_BMCP01000002.1"/>
</dbReference>
<evidence type="ECO:0000256" key="2">
    <source>
        <dbReference type="PROSITE-ProRule" id="PRU00284"/>
    </source>
</evidence>
<dbReference type="Gene3D" id="1.10.490.10">
    <property type="entry name" value="Globins"/>
    <property type="match status" value="1"/>
</dbReference>
<feature type="domain" description="Methyl-accepting transducer" evidence="3">
    <location>
        <begin position="196"/>
        <end position="411"/>
    </location>
</feature>
<keyword evidence="5" id="KW-1185">Reference proteome</keyword>
<dbReference type="EMBL" id="BMCP01000002">
    <property type="protein sequence ID" value="GGE41931.1"/>
    <property type="molecule type" value="Genomic_DNA"/>
</dbReference>
<dbReference type="SMART" id="SM00283">
    <property type="entry name" value="MA"/>
    <property type="match status" value="1"/>
</dbReference>
<reference evidence="4" key="1">
    <citation type="journal article" date="2014" name="Int. J. Syst. Evol. Microbiol.">
        <title>Complete genome sequence of Corynebacterium casei LMG S-19264T (=DSM 44701T), isolated from a smear-ripened cheese.</title>
        <authorList>
            <consortium name="US DOE Joint Genome Institute (JGI-PGF)"/>
            <person name="Walter F."/>
            <person name="Albersmeier A."/>
            <person name="Kalinowski J."/>
            <person name="Ruckert C."/>
        </authorList>
    </citation>
    <scope>NUCLEOTIDE SEQUENCE</scope>
    <source>
        <strain evidence="4">CCM 7684</strain>
    </source>
</reference>
<dbReference type="GO" id="GO:0016020">
    <property type="term" value="C:membrane"/>
    <property type="evidence" value="ECO:0007669"/>
    <property type="project" value="InterPro"/>
</dbReference>
<organism evidence="4 5">
    <name type="scientific">Agaricicola taiwanensis</name>
    <dbReference type="NCBI Taxonomy" id="591372"/>
    <lineage>
        <taxon>Bacteria</taxon>
        <taxon>Pseudomonadati</taxon>
        <taxon>Pseudomonadota</taxon>
        <taxon>Alphaproteobacteria</taxon>
        <taxon>Rhodobacterales</taxon>
        <taxon>Paracoccaceae</taxon>
        <taxon>Agaricicola</taxon>
    </lineage>
</organism>
<dbReference type="GO" id="GO:0019825">
    <property type="term" value="F:oxygen binding"/>
    <property type="evidence" value="ECO:0007669"/>
    <property type="project" value="InterPro"/>
</dbReference>
<dbReference type="SUPFAM" id="SSF58104">
    <property type="entry name" value="Methyl-accepting chemotaxis protein (MCP) signaling domain"/>
    <property type="match status" value="1"/>
</dbReference>
<name>A0A8J2YH91_9RHOB</name>
<keyword evidence="1 2" id="KW-0807">Transducer</keyword>
<reference evidence="4" key="2">
    <citation type="submission" date="2020-09" db="EMBL/GenBank/DDBJ databases">
        <authorList>
            <person name="Sun Q."/>
            <person name="Sedlacek I."/>
        </authorList>
    </citation>
    <scope>NUCLEOTIDE SEQUENCE</scope>
    <source>
        <strain evidence="4">CCM 7684</strain>
    </source>
</reference>
<dbReference type="InterPro" id="IPR009050">
    <property type="entry name" value="Globin-like_sf"/>
</dbReference>
<dbReference type="Pfam" id="PF00015">
    <property type="entry name" value="MCPsignal"/>
    <property type="match status" value="1"/>
</dbReference>
<comment type="caution">
    <text evidence="4">The sequence shown here is derived from an EMBL/GenBank/DDBJ whole genome shotgun (WGS) entry which is preliminary data.</text>
</comment>
<proteinExistence type="predicted"/>
<accession>A0A8J2YH91</accession>
<dbReference type="InterPro" id="IPR012292">
    <property type="entry name" value="Globin/Proto"/>
</dbReference>
<dbReference type="PANTHER" id="PTHR32089">
    <property type="entry name" value="METHYL-ACCEPTING CHEMOTAXIS PROTEIN MCPB"/>
    <property type="match status" value="1"/>
</dbReference>
<evidence type="ECO:0000259" key="3">
    <source>
        <dbReference type="PROSITE" id="PS50111"/>
    </source>
</evidence>
<sequence>MSGNTLSLAERLALHVIDDETRADLRAAWEILESGIPALLDEFYSHIAHFPTLDALVARHRGHLIDAQARHWKRLFSASFDDDYATSVRRIGEAHVRSGIEPGWYIAGYGFIIDRLVREIGRSRRFNGRATARMAGAVTRAAMLDLDIAISLYHETQISNAEAREAEITLSVSAFDSIMTRSLRAMVEATETLNAMSDGLGTAAQDSSAQARAASDIATGITMKIAQSASATEELSGSIAEIGSHANTSLDTARQAVFDAESADTTVRGLAEAAETIGSVVELITGIAAQTNLLALNATIEAARAGEAGRGFAVVASEVKSLAEQTAKATDEIGRQIAAIQNATRQTVSDLAGIGSTIKTLAEAAQSIASAVEEQSAVTRQFAETASHISADTEGLTHAVSSVGSATFSTEEAAGRVRQLSVSLEQETQALNQEAQDFFVKLRQA</sequence>
<dbReference type="Proteomes" id="UP000602745">
    <property type="component" value="Unassembled WGS sequence"/>
</dbReference>
<protein>
    <submittedName>
        <fullName evidence="4">Chemotaxis protein</fullName>
    </submittedName>
</protein>
<dbReference type="Pfam" id="PF11563">
    <property type="entry name" value="Protoglobin"/>
    <property type="match status" value="1"/>
</dbReference>
<dbReference type="SUPFAM" id="SSF46458">
    <property type="entry name" value="Globin-like"/>
    <property type="match status" value="1"/>
</dbReference>
<gene>
    <name evidence="4" type="ORF">GCM10007276_19060</name>
</gene>
<dbReference type="InterPro" id="IPR039379">
    <property type="entry name" value="Protoglobin_sensor_dom"/>
</dbReference>
<dbReference type="Gene3D" id="1.10.287.950">
    <property type="entry name" value="Methyl-accepting chemotaxis protein"/>
    <property type="match status" value="1"/>
</dbReference>
<evidence type="ECO:0000313" key="5">
    <source>
        <dbReference type="Proteomes" id="UP000602745"/>
    </source>
</evidence>
<dbReference type="InterPro" id="IPR044398">
    <property type="entry name" value="Globin-sensor_dom"/>
</dbReference>
<dbReference type="CDD" id="cd01068">
    <property type="entry name" value="globin_sensor"/>
    <property type="match status" value="1"/>
</dbReference>
<evidence type="ECO:0000256" key="1">
    <source>
        <dbReference type="ARBA" id="ARBA00023224"/>
    </source>
</evidence>
<dbReference type="PROSITE" id="PS50111">
    <property type="entry name" value="CHEMOTAXIS_TRANSDUC_2"/>
    <property type="match status" value="1"/>
</dbReference>
<dbReference type="AlphaFoldDB" id="A0A8J2YH91"/>
<dbReference type="InterPro" id="IPR004089">
    <property type="entry name" value="MCPsignal_dom"/>
</dbReference>